<name>A0A316C0S0_PSESE</name>
<reference evidence="1 2" key="1">
    <citation type="submission" date="2018-05" db="EMBL/GenBank/DDBJ databases">
        <title>Genomic Encyclopedia of Type Strains, Phase IV (KMG-IV): sequencing the most valuable type-strain genomes for metagenomic binning, comparative biology and taxonomic classification.</title>
        <authorList>
            <person name="Goeker M."/>
        </authorList>
    </citation>
    <scope>NUCLEOTIDE SEQUENCE [LARGE SCALE GENOMIC DNA]</scope>
    <source>
        <strain evidence="1 2">DSM 6986</strain>
    </source>
</reference>
<organism evidence="1 2">
    <name type="scientific">Pseudaminobacter salicylatoxidans</name>
    <dbReference type="NCBI Taxonomy" id="93369"/>
    <lineage>
        <taxon>Bacteria</taxon>
        <taxon>Pseudomonadati</taxon>
        <taxon>Pseudomonadota</taxon>
        <taxon>Alphaproteobacteria</taxon>
        <taxon>Hyphomicrobiales</taxon>
        <taxon>Phyllobacteriaceae</taxon>
        <taxon>Pseudaminobacter</taxon>
    </lineage>
</organism>
<dbReference type="EMBL" id="QGGG01000010">
    <property type="protein sequence ID" value="PWJ81616.1"/>
    <property type="molecule type" value="Genomic_DNA"/>
</dbReference>
<protein>
    <submittedName>
        <fullName evidence="1">Uncharacterized protein DUF2793</fullName>
    </submittedName>
</protein>
<accession>A0A316C0S0</accession>
<gene>
    <name evidence="1" type="ORF">C7441_110151</name>
</gene>
<evidence type="ECO:0000313" key="1">
    <source>
        <dbReference type="EMBL" id="PWJ81616.1"/>
    </source>
</evidence>
<comment type="caution">
    <text evidence="1">The sequence shown here is derived from an EMBL/GenBank/DDBJ whole genome shotgun (WGS) entry which is preliminary data.</text>
</comment>
<dbReference type="Pfam" id="PF10983">
    <property type="entry name" value="DUF2793"/>
    <property type="match status" value="1"/>
</dbReference>
<proteinExistence type="predicted"/>
<dbReference type="STRING" id="1192868.GCA_000304395_03437"/>
<keyword evidence="2" id="KW-1185">Reference proteome</keyword>
<evidence type="ECO:0000313" key="2">
    <source>
        <dbReference type="Proteomes" id="UP000245396"/>
    </source>
</evidence>
<dbReference type="InterPro" id="IPR021251">
    <property type="entry name" value="DUF2793"/>
</dbReference>
<sequence length="470" mass="50593">MENTPNLALPYLMPSQAQKHVTHNEALQMLDGLVQLSVISRQLSTPPAGAAEGDRYMVHEGEGAWTGWDDTIASFVDGTWLCLTPRTGWCCWIENEEILLVWDGSDWQSLNDSHPQTMQLESLGINSAPDNGNRLAVKSDAVLFSHDDTVPGSGNMQITVNKADVAKEAAIFFQSDWSARAGIGCFGSDRFQIKVSADGSAWTDALSIDPSSGDVGLGTATAKGRLHVTSRDYLSITVSNSNADATAKGGMVCGARHDNANTPFVCFGSWDRGATNGQREVFFGGGGWNLPDATQLQFYTAPAYSETTNTGVQRMVITSAGNVGIGVAAPSARLHVGGSLSKTTGSFDIAHPNPELRGTHRLRHCFVEAPTRGENIYRFDIEAEESGTLSIPLPAYWPHLNENPQVWVSPAGHLGRAYGIVDEAACVLNVTCESAGRYNVLLIGTRRDEDACNYFDALGVEYEQADEAES</sequence>
<dbReference type="RefSeq" id="WP_109613577.1">
    <property type="nucleotide sequence ID" value="NZ_QGGG01000010.1"/>
</dbReference>
<dbReference type="AlphaFoldDB" id="A0A316C0S0"/>
<dbReference type="OrthoDB" id="564699at2"/>
<dbReference type="Proteomes" id="UP000245396">
    <property type="component" value="Unassembled WGS sequence"/>
</dbReference>